<accession>A0ABQ5JFI8</accession>
<dbReference type="InterPro" id="IPR015955">
    <property type="entry name" value="Lactate_DH/Glyco_Ohase_4_C"/>
</dbReference>
<sequence length="304" mass="33353">MTKNVLISGNDWLVEAILQHNIIQDQELNLIWYQKETEFPRLVHELLAAATLAENLNLTATNTPDWASIDLILVGNQAGEKAELSSDERLHAEIHWTQIIVNQAMANNFAGKICFLTRFSEPQVFAALHFSGLPENAIFGIGTLPLALVAEQLLANTLKIDVRQIHVSVLGTLLDPIPAWSRGLVAGTPLLSLVAQENSIFSQDKLLEIEKILKESTPKSLLPAILASIDKIFTALFSPFAQILPLTHQVLLGKQKIAVSEPVLLSNQGVSKLPSFTLSEQEKQDLARIKVAVLTQIENLTGGN</sequence>
<dbReference type="Gene3D" id="3.90.110.10">
    <property type="entry name" value="Lactate dehydrogenase/glycoside hydrolase, family 4, C-terminal"/>
    <property type="match status" value="1"/>
</dbReference>
<dbReference type="RefSeq" id="WP_244053730.1">
    <property type="nucleotide sequence ID" value="NZ_BQXH01000001.1"/>
</dbReference>
<dbReference type="Gene3D" id="3.40.50.720">
    <property type="entry name" value="NAD(P)-binding Rossmann-like Domain"/>
    <property type="match status" value="1"/>
</dbReference>
<dbReference type="EMBL" id="BQXH01000001">
    <property type="protein sequence ID" value="GKS80317.1"/>
    <property type="molecule type" value="Genomic_DNA"/>
</dbReference>
<evidence type="ECO:0000313" key="1">
    <source>
        <dbReference type="EMBL" id="GKS80317.1"/>
    </source>
</evidence>
<proteinExistence type="predicted"/>
<evidence type="ECO:0000313" key="2">
    <source>
        <dbReference type="Proteomes" id="UP001055149"/>
    </source>
</evidence>
<dbReference type="Proteomes" id="UP001055149">
    <property type="component" value="Unassembled WGS sequence"/>
</dbReference>
<protein>
    <recommendedName>
        <fullName evidence="3">Lactate dehydrogenase</fullName>
    </recommendedName>
</protein>
<comment type="caution">
    <text evidence="1">The sequence shown here is derived from an EMBL/GenBank/DDBJ whole genome shotgun (WGS) entry which is preliminary data.</text>
</comment>
<gene>
    <name evidence="1" type="ORF">LPAF129_00020</name>
</gene>
<evidence type="ECO:0008006" key="3">
    <source>
        <dbReference type="Google" id="ProtNLM"/>
    </source>
</evidence>
<keyword evidence="2" id="KW-1185">Reference proteome</keyword>
<organism evidence="1 2">
    <name type="scientific">Ligilactobacillus pabuli</name>
    <dbReference type="NCBI Taxonomy" id="2886039"/>
    <lineage>
        <taxon>Bacteria</taxon>
        <taxon>Bacillati</taxon>
        <taxon>Bacillota</taxon>
        <taxon>Bacilli</taxon>
        <taxon>Lactobacillales</taxon>
        <taxon>Lactobacillaceae</taxon>
        <taxon>Ligilactobacillus</taxon>
    </lineage>
</organism>
<reference evidence="1" key="1">
    <citation type="journal article" date="2022" name="Int. J. Syst. Evol. Microbiol.">
        <title>A novel species of lactic acid bacteria, Ligilactobacillus pabuli sp. nov., isolated from alfalfa silage.</title>
        <authorList>
            <person name="Tohno M."/>
            <person name="Tanizawa Y."/>
            <person name="Sawada H."/>
            <person name="Sakamoto M."/>
            <person name="Ohkuma M."/>
            <person name="Kobayashi H."/>
        </authorList>
    </citation>
    <scope>NUCLEOTIDE SEQUENCE</scope>
    <source>
        <strain evidence="1">AF129</strain>
    </source>
</reference>
<dbReference type="SUPFAM" id="SSF56327">
    <property type="entry name" value="LDH C-terminal domain-like"/>
    <property type="match status" value="1"/>
</dbReference>
<name>A0ABQ5JFI8_9LACO</name>